<comment type="caution">
    <text evidence="1">The sequence shown here is derived from an EMBL/GenBank/DDBJ whole genome shotgun (WGS) entry which is preliminary data.</text>
</comment>
<dbReference type="EMBL" id="JAPHNI010000653">
    <property type="protein sequence ID" value="KAJ8109122.1"/>
    <property type="molecule type" value="Genomic_DNA"/>
</dbReference>
<reference evidence="1" key="1">
    <citation type="submission" date="2022-11" db="EMBL/GenBank/DDBJ databases">
        <title>Genome Sequence of Boeremia exigua.</title>
        <authorList>
            <person name="Buettner E."/>
        </authorList>
    </citation>
    <scope>NUCLEOTIDE SEQUENCE</scope>
    <source>
        <strain evidence="1">CU02</strain>
    </source>
</reference>
<accession>A0ACC2I1B6</accession>
<protein>
    <submittedName>
        <fullName evidence="1">Uncharacterized protein</fullName>
    </submittedName>
</protein>
<keyword evidence="2" id="KW-1185">Reference proteome</keyword>
<name>A0ACC2I1B6_9PLEO</name>
<sequence length="313" mass="35232">MAIHPDFSGLTAEIVVNGEALQEYAADDEEQDTKDVTNYVQASSGAYFAIRYVIPQALFTEHSMRALIKIDGVKTRGQVWNQEFCDEDGITEICNTSAARVNGVDMSQKLHFAELSLVEASEKIGKAVQKQMAHLGHISVSFYAIENLRRLERLRDEISALQNFYTVPEKALKGRSVTHSVQLGPLEPRSGVKWWDFDFVDPQELPFAVFNFKYRSLDALKTLGKIPRTPSPPPLEDRPVEDLTPTELAELVTRYRANAARIQQVKQERAVGVKRERDSACDSVGEDEVSIVEERPRKRRNLPGEGDEVITLD</sequence>
<evidence type="ECO:0000313" key="2">
    <source>
        <dbReference type="Proteomes" id="UP001153331"/>
    </source>
</evidence>
<organism evidence="1 2">
    <name type="scientific">Boeremia exigua</name>
    <dbReference type="NCBI Taxonomy" id="749465"/>
    <lineage>
        <taxon>Eukaryota</taxon>
        <taxon>Fungi</taxon>
        <taxon>Dikarya</taxon>
        <taxon>Ascomycota</taxon>
        <taxon>Pezizomycotina</taxon>
        <taxon>Dothideomycetes</taxon>
        <taxon>Pleosporomycetidae</taxon>
        <taxon>Pleosporales</taxon>
        <taxon>Pleosporineae</taxon>
        <taxon>Didymellaceae</taxon>
        <taxon>Boeremia</taxon>
    </lineage>
</organism>
<proteinExistence type="predicted"/>
<gene>
    <name evidence="1" type="ORF">OPT61_g7689</name>
</gene>
<dbReference type="Proteomes" id="UP001153331">
    <property type="component" value="Unassembled WGS sequence"/>
</dbReference>
<evidence type="ECO:0000313" key="1">
    <source>
        <dbReference type="EMBL" id="KAJ8109122.1"/>
    </source>
</evidence>